<dbReference type="KEGG" id="ccai:NAS2_0218"/>
<protein>
    <submittedName>
        <fullName evidence="1">Uncharacterized protein</fullName>
    </submittedName>
</protein>
<accession>A0A4P2VJX5</accession>
<evidence type="ECO:0000313" key="1">
    <source>
        <dbReference type="EMBL" id="BBE41615.1"/>
    </source>
</evidence>
<sequence length="37" mass="4102">MGREKERSTFGNEMSANPPMVSGCIIALNERSSPYKI</sequence>
<organism evidence="1 2">
    <name type="scientific">Conexivisphaera calida</name>
    <dbReference type="NCBI Taxonomy" id="1874277"/>
    <lineage>
        <taxon>Archaea</taxon>
        <taxon>Nitrososphaerota</taxon>
        <taxon>Conexivisphaeria</taxon>
        <taxon>Conexivisphaerales</taxon>
        <taxon>Conexivisphaeraceae</taxon>
        <taxon>Conexivisphaera</taxon>
    </lineage>
</organism>
<dbReference type="EMBL" id="AP018732">
    <property type="protein sequence ID" value="BBE41615.1"/>
    <property type="molecule type" value="Genomic_DNA"/>
</dbReference>
<gene>
    <name evidence="1" type="ORF">NAS2_0218</name>
</gene>
<proteinExistence type="predicted"/>
<dbReference type="PROSITE" id="PS51257">
    <property type="entry name" value="PROKAR_LIPOPROTEIN"/>
    <property type="match status" value="1"/>
</dbReference>
<name>A0A4P2VJX5_9ARCH</name>
<evidence type="ECO:0000313" key="2">
    <source>
        <dbReference type="Proteomes" id="UP000509448"/>
    </source>
</evidence>
<reference evidence="1 2" key="1">
    <citation type="journal article" date="2019" name="ISME J.">
        <title>Isolation and characterization of a thermophilic sulfur- and iron-reducing thaumarchaeote from a terrestrial acidic hot spring.</title>
        <authorList>
            <person name="Kato S."/>
            <person name="Itoh T."/>
            <person name="Yuki M."/>
            <person name="Nagamori M."/>
            <person name="Ohnishi M."/>
            <person name="Uematsu K."/>
            <person name="Suzuki K."/>
            <person name="Takashina T."/>
            <person name="Ohkuma M."/>
        </authorList>
    </citation>
    <scope>NUCLEOTIDE SEQUENCE [LARGE SCALE GENOMIC DNA]</scope>
    <source>
        <strain evidence="1 2">NAS-02</strain>
    </source>
</reference>
<keyword evidence="2" id="KW-1185">Reference proteome</keyword>
<dbReference type="Proteomes" id="UP000509448">
    <property type="component" value="Chromosome"/>
</dbReference>
<dbReference type="AlphaFoldDB" id="A0A4P2VJX5"/>